<name>A0A7U2F0R1_PHANO</name>
<feature type="region of interest" description="Disordered" evidence="1">
    <location>
        <begin position="111"/>
        <end position="188"/>
    </location>
</feature>
<dbReference type="OrthoDB" id="3797550at2759"/>
<evidence type="ECO:0000313" key="3">
    <source>
        <dbReference type="Proteomes" id="UP000663193"/>
    </source>
</evidence>
<evidence type="ECO:0000256" key="1">
    <source>
        <dbReference type="SAM" id="MobiDB-lite"/>
    </source>
</evidence>
<feature type="region of interest" description="Disordered" evidence="1">
    <location>
        <begin position="1"/>
        <end position="84"/>
    </location>
</feature>
<organism evidence="2 3">
    <name type="scientific">Phaeosphaeria nodorum (strain SN15 / ATCC MYA-4574 / FGSC 10173)</name>
    <name type="common">Glume blotch fungus</name>
    <name type="synonym">Parastagonospora nodorum</name>
    <dbReference type="NCBI Taxonomy" id="321614"/>
    <lineage>
        <taxon>Eukaryota</taxon>
        <taxon>Fungi</taxon>
        <taxon>Dikarya</taxon>
        <taxon>Ascomycota</taxon>
        <taxon>Pezizomycotina</taxon>
        <taxon>Dothideomycetes</taxon>
        <taxon>Pleosporomycetidae</taxon>
        <taxon>Pleosporales</taxon>
        <taxon>Pleosporineae</taxon>
        <taxon>Phaeosphaeriaceae</taxon>
        <taxon>Parastagonospora</taxon>
    </lineage>
</organism>
<feature type="compositionally biased region" description="Polar residues" evidence="1">
    <location>
        <begin position="114"/>
        <end position="129"/>
    </location>
</feature>
<gene>
    <name evidence="2" type="ORF">JI435_031070</name>
</gene>
<protein>
    <submittedName>
        <fullName evidence="2">Uncharacterized protein</fullName>
    </submittedName>
</protein>
<feature type="compositionally biased region" description="Polar residues" evidence="1">
    <location>
        <begin position="52"/>
        <end position="77"/>
    </location>
</feature>
<dbReference type="EMBL" id="CP069027">
    <property type="protein sequence ID" value="QRC95418.1"/>
    <property type="molecule type" value="Genomic_DNA"/>
</dbReference>
<accession>A0A7U2F0R1</accession>
<dbReference type="VEuPathDB" id="FungiDB:JI435_031070"/>
<feature type="compositionally biased region" description="Basic and acidic residues" evidence="1">
    <location>
        <begin position="151"/>
        <end position="188"/>
    </location>
</feature>
<reference evidence="3" key="1">
    <citation type="journal article" date="2021" name="BMC Genomics">
        <title>Chromosome-level genome assembly and manually-curated proteome of model necrotroph Parastagonospora nodorum Sn15 reveals a genome-wide trove of candidate effector homologs, and redundancy of virulence-related functions within an accessory chromosome.</title>
        <authorList>
            <person name="Bertazzoni S."/>
            <person name="Jones D.A.B."/>
            <person name="Phan H.T."/>
            <person name="Tan K.-C."/>
            <person name="Hane J.K."/>
        </authorList>
    </citation>
    <scope>NUCLEOTIDE SEQUENCE [LARGE SCALE GENOMIC DNA]</scope>
    <source>
        <strain evidence="3">SN15 / ATCC MYA-4574 / FGSC 10173)</strain>
    </source>
</reference>
<evidence type="ECO:0000313" key="2">
    <source>
        <dbReference type="EMBL" id="QRC95418.1"/>
    </source>
</evidence>
<dbReference type="Proteomes" id="UP000663193">
    <property type="component" value="Chromosome 5"/>
</dbReference>
<sequence length="188" mass="19934">MKPEALEAIAGRTMRPSALEAATTPHSSADTAQLDGAPSKTETVSEHAGLSDPTNTLQSEGPGEPTNTPKQASTPFGQRTDGIHSAAEVVEEVVHGVKTVFDGAIAWAEKKADQLSSGSDSTGPYTSPATCAPSDLDPIASGVLPAMLVQEKVDQERPTQKHTGNDERNRDEKECGDDSEKENRERKR</sequence>
<dbReference type="AlphaFoldDB" id="A0A7U2F0R1"/>
<proteinExistence type="predicted"/>
<keyword evidence="3" id="KW-1185">Reference proteome</keyword>